<dbReference type="Gene3D" id="2.120.10.30">
    <property type="entry name" value="TolB, C-terminal domain"/>
    <property type="match status" value="1"/>
</dbReference>
<evidence type="ECO:0000256" key="1">
    <source>
        <dbReference type="ARBA" id="ARBA00004613"/>
    </source>
</evidence>
<dbReference type="EMBL" id="GU063841">
    <property type="protein sequence ID" value="ADX87360.1"/>
    <property type="molecule type" value="mRNA"/>
</dbReference>
<dbReference type="FunFam" id="2.120.10.30:FF:000045">
    <property type="entry name" value="Blast:Protein yellow"/>
    <property type="match status" value="1"/>
</dbReference>
<dbReference type="AlphaFoldDB" id="F1AAP1"/>
<comment type="similarity">
    <text evidence="2">Belongs to the major royal jelly protein family.</text>
</comment>
<name>F1AAP1_HELME</name>
<protein>
    <submittedName>
        <fullName evidence="5">Yellow-h2</fullName>
    </submittedName>
</protein>
<dbReference type="Pfam" id="PF03022">
    <property type="entry name" value="MRJP"/>
    <property type="match status" value="1"/>
</dbReference>
<dbReference type="InterPro" id="IPR011042">
    <property type="entry name" value="6-blade_b-propeller_TolB-like"/>
</dbReference>
<organism evidence="5">
    <name type="scientific">Heliconius melpomene</name>
    <name type="common">Postman butterfly</name>
    <dbReference type="NCBI Taxonomy" id="34740"/>
    <lineage>
        <taxon>Eukaryota</taxon>
        <taxon>Metazoa</taxon>
        <taxon>Ecdysozoa</taxon>
        <taxon>Arthropoda</taxon>
        <taxon>Hexapoda</taxon>
        <taxon>Insecta</taxon>
        <taxon>Pterygota</taxon>
        <taxon>Neoptera</taxon>
        <taxon>Endopterygota</taxon>
        <taxon>Lepidoptera</taxon>
        <taxon>Glossata</taxon>
        <taxon>Ditrysia</taxon>
        <taxon>Papilionoidea</taxon>
        <taxon>Nymphalidae</taxon>
        <taxon>Heliconiinae</taxon>
        <taxon>Heliconiini</taxon>
        <taxon>Heliconius</taxon>
    </lineage>
</organism>
<proteinExistence type="evidence at transcript level"/>
<dbReference type="PANTHER" id="PTHR10009:SF13">
    <property type="entry name" value="DOPAMINECHROME TAUTOMERASE"/>
    <property type="match status" value="1"/>
</dbReference>
<evidence type="ECO:0000256" key="3">
    <source>
        <dbReference type="ARBA" id="ARBA00022525"/>
    </source>
</evidence>
<keyword evidence="3" id="KW-0964">Secreted</keyword>
<dbReference type="GO" id="GO:0005576">
    <property type="term" value="C:extracellular region"/>
    <property type="evidence" value="ECO:0007669"/>
    <property type="project" value="UniProtKB-SubCell"/>
</dbReference>
<sequence>MKPYELPTVNNGRFRSRTHVPNYKETKFEREKPHIDDHTRIAGVTLWLTMLGLSRSQPTPADIETPPFNTLYKWKHIDFEFPSERHRRYAISNGDYVPANVLPLGLEIYGSRIWVTIPSWRKGVPATLATVSRSGGTTSPKLKPYPDWNFHRGFNKGSNCTGLTSVFRLNIDNCGRLWVLDSGQIDSQDSPKQICPPSIIVFDLQTDTPIARYIIPEKYVLQDSLYSNIIVDTRTEDCSDLYVYIADTWRFGLLVFRESDESFWRFSHHLFYPDPLASNYTLHGLNFQWSDGIFGLALSPYDNYNERILYFHSMSSYREFYVKTSVLRDEFRANNSAADFKILGESRGLFGQSSASAIDRQGVMFYGLVTRDSIGCWDIRKPYQRKNIGQVAKDPTTLIFPNDIKIDQEKRQSVWVISNRLPMFQAGPLDPEDYNYRIMYADTQEAVRGTVCDPRLHLITSGQNNYLKH</sequence>
<keyword evidence="4" id="KW-0732">Signal</keyword>
<comment type="subcellular location">
    <subcellularLocation>
        <location evidence="1">Secreted</location>
    </subcellularLocation>
</comment>
<dbReference type="InterPro" id="IPR017996">
    <property type="entry name" value="MRJP/yellow-related"/>
</dbReference>
<evidence type="ECO:0000256" key="4">
    <source>
        <dbReference type="ARBA" id="ARBA00022729"/>
    </source>
</evidence>
<accession>F1AAP1</accession>
<dbReference type="PANTHER" id="PTHR10009">
    <property type="entry name" value="PROTEIN YELLOW-RELATED"/>
    <property type="match status" value="1"/>
</dbReference>
<reference evidence="5" key="1">
    <citation type="submission" date="2009-10" db="EMBL/GenBank/DDBJ databases">
        <title>Origin of a diverse insect gene family via horizontal gene transfer from bacteria.</title>
        <authorList>
            <person name="Ferguson L.C."/>
            <person name="Green J."/>
            <person name="Surridge A."/>
            <person name="Jiggins C.D."/>
        </authorList>
    </citation>
    <scope>NUCLEOTIDE SEQUENCE</scope>
</reference>
<evidence type="ECO:0000256" key="2">
    <source>
        <dbReference type="ARBA" id="ARBA00009127"/>
    </source>
</evidence>
<evidence type="ECO:0000313" key="5">
    <source>
        <dbReference type="EMBL" id="ADX87360.1"/>
    </source>
</evidence>
<dbReference type="SUPFAM" id="SSF101898">
    <property type="entry name" value="NHL repeat"/>
    <property type="match status" value="1"/>
</dbReference>
<dbReference type="PRINTS" id="PR01366">
    <property type="entry name" value="ROYALJELLY"/>
</dbReference>